<reference evidence="1 2" key="1">
    <citation type="submission" date="2018-06" db="EMBL/GenBank/DDBJ databases">
        <title>Genomic Encyclopedia of Archaeal and Bacterial Type Strains, Phase II (KMG-II): from individual species to whole genera.</title>
        <authorList>
            <person name="Goeker M."/>
        </authorList>
    </citation>
    <scope>NUCLEOTIDE SEQUENCE [LARGE SCALE GENOMIC DNA]</scope>
    <source>
        <strain evidence="1 2">DSM 6779</strain>
    </source>
</reference>
<dbReference type="RefSeq" id="WP_111444806.1">
    <property type="nucleotide sequence ID" value="NZ_QKZK01000007.1"/>
</dbReference>
<name>A0A2W7Q8I3_9BACT</name>
<protein>
    <submittedName>
        <fullName evidence="1">Uncharacterized protein</fullName>
    </submittedName>
</protein>
<keyword evidence="2" id="KW-1185">Reference proteome</keyword>
<evidence type="ECO:0000313" key="2">
    <source>
        <dbReference type="Proteomes" id="UP000249239"/>
    </source>
</evidence>
<comment type="caution">
    <text evidence="1">The sequence shown here is derived from an EMBL/GenBank/DDBJ whole genome shotgun (WGS) entry which is preliminary data.</text>
</comment>
<proteinExistence type="predicted"/>
<dbReference type="Proteomes" id="UP000249239">
    <property type="component" value="Unassembled WGS sequence"/>
</dbReference>
<gene>
    <name evidence="1" type="ORF">LX69_01095</name>
</gene>
<evidence type="ECO:0000313" key="1">
    <source>
        <dbReference type="EMBL" id="PZX18059.1"/>
    </source>
</evidence>
<accession>A0A2W7Q8I3</accession>
<dbReference type="EMBL" id="QKZK01000007">
    <property type="protein sequence ID" value="PZX18059.1"/>
    <property type="molecule type" value="Genomic_DNA"/>
</dbReference>
<organism evidence="1 2">
    <name type="scientific">Breznakibacter xylanolyticus</name>
    <dbReference type="NCBI Taxonomy" id="990"/>
    <lineage>
        <taxon>Bacteria</taxon>
        <taxon>Pseudomonadati</taxon>
        <taxon>Bacteroidota</taxon>
        <taxon>Bacteroidia</taxon>
        <taxon>Marinilabiliales</taxon>
        <taxon>Marinilabiliaceae</taxon>
        <taxon>Breznakibacter</taxon>
    </lineage>
</organism>
<sequence>MASANVEISIFKIKEKRLKAIHYYDLRDINGLNFFDLLIDKFVGFCSEKQIDEKEERTYPFAFDDQGRSMIKINKEKGIFSGILEAGEFGKTRKIAEINRENGEVSLEYKGNISIDNTVLDPFFFMLVVPPRKSNTLFILTEKKGTRSISNRIRNLLIQFFNYYFTNDNEVKLKCEIKPYIDDEVAKHYLNEGVYKSITFSRSSLPADISARYHLGNFYNKDFEIQLTIKAKRGRAISLLAKNKILDIVSQNPDGFFTYPAFNEIGFDNRETRISVRSDLGGVPKKINIENQKVRSSYELDVTLNAANNFNFESLYDESILLLNGLNLDLFN</sequence>
<dbReference type="AlphaFoldDB" id="A0A2W7Q8I3"/>